<proteinExistence type="predicted"/>
<dbReference type="WBParaSite" id="RSKR_0000149300.1">
    <property type="protein sequence ID" value="RSKR_0000149300.1"/>
    <property type="gene ID" value="RSKR_0000149300"/>
</dbReference>
<evidence type="ECO:0000313" key="2">
    <source>
        <dbReference type="WBParaSite" id="RSKR_0000149300.1"/>
    </source>
</evidence>
<reference evidence="2" key="1">
    <citation type="submission" date="2016-11" db="UniProtKB">
        <authorList>
            <consortium name="WormBaseParasite"/>
        </authorList>
    </citation>
    <scope>IDENTIFICATION</scope>
    <source>
        <strain evidence="2">KR3021</strain>
    </source>
</reference>
<dbReference type="Proteomes" id="UP000095286">
    <property type="component" value="Unplaced"/>
</dbReference>
<evidence type="ECO:0000313" key="1">
    <source>
        <dbReference type="Proteomes" id="UP000095286"/>
    </source>
</evidence>
<name>A0AC35TK85_9BILA</name>
<organism evidence="1 2">
    <name type="scientific">Rhabditophanes sp. KR3021</name>
    <dbReference type="NCBI Taxonomy" id="114890"/>
    <lineage>
        <taxon>Eukaryota</taxon>
        <taxon>Metazoa</taxon>
        <taxon>Ecdysozoa</taxon>
        <taxon>Nematoda</taxon>
        <taxon>Chromadorea</taxon>
        <taxon>Rhabditida</taxon>
        <taxon>Tylenchina</taxon>
        <taxon>Panagrolaimomorpha</taxon>
        <taxon>Strongyloidoidea</taxon>
        <taxon>Alloionematidae</taxon>
        <taxon>Rhabditophanes</taxon>
    </lineage>
</organism>
<sequence length="545" mass="61059">MAAKLDINALSIEQIGRYIQAIEGEVKFFEESLVQLKGVKQKFENSKDTVASVNGDEKKKAHLIPLTETLFVKAKVEDPNSFLIEIGTGYFVEMKKDKAIDFFARKGLFLNERVVEIEKLLMEKKTTQQMLKVNYQAKVSAAAGASAIPAKGMREDPLSNQEKEFILSGIRNNCRLDDRMNYDHREMKVMFGEELGSCLVILGKTKVFAKVSLNWGPIKDNRKSSGYIDMFLSKGNLGNCRAEIGKLEGKHIEMLRCIEQTVRDSDCVDVDSLCIRIGETCMQCRVDIHLIDDCGGLADAGSVAVIGALKHTYLPVYETTPQCDYIYDDSYKYGKPLTIFHTPIATTFGLFNDEEISIVDPTHREEQSLGGAIVISANDRNEICSTFQCNHIDISATHLAKLAEIARIRAKHVSDILTKALKIDAERRKAKQPLSKFNELINLDDENSFEMTPNKISLPFQTKVEDYDSDAENRNDQMACKLTKMSTPGFEFEKRVKPGSIKIVNENVVGHEQPDIPMEESDDEDDEIGDDLFGHAEAIAKLGSK</sequence>
<accession>A0AC35TK85</accession>
<protein>
    <submittedName>
        <fullName evidence="2">Exosome complex component RRP45</fullName>
    </submittedName>
</protein>